<evidence type="ECO:0000313" key="4">
    <source>
        <dbReference type="Proteomes" id="UP000076630"/>
    </source>
</evidence>
<comment type="caution">
    <text evidence="3">The sequence shown here is derived from an EMBL/GenBank/DDBJ whole genome shotgun (WGS) entry which is preliminary data.</text>
</comment>
<keyword evidence="1" id="KW-0732">Signal</keyword>
<dbReference type="SMART" id="SM00635">
    <property type="entry name" value="BID_2"/>
    <property type="match status" value="4"/>
</dbReference>
<dbReference type="PANTHER" id="PTHR23019:SF0">
    <property type="entry name" value="NUCLEAR PORE MEMBRANE GLYCOPROTEIN 210"/>
    <property type="match status" value="1"/>
</dbReference>
<keyword evidence="4" id="KW-1185">Reference proteome</keyword>
<sequence length="368" mass="40503">MKVKIALLMICSFLLFNCSSDDNSNKNTKEVSISFKNKQKFVSLGQDVNLVDELVFVNVSPKDIEWSSTNPNIAPVKDGIVTGVKASESIIIAKIKNLDKVAALTVRVGITSLYFLNSYDGLDLDQTKTRDIKPLLKLENVDLKDVTWTSKDTSIATVKDGIVTALRSGEVEIIAQVKNNEELKSELIMQIKSFGLKEINFVQGFPEMKLPIGQHYKYSLTTGESWVPLDNLVWKSSNEKIAKIDQNGVVEGISAGKVRITVTAPNGVSAYIDQEIISNVPTYLNIRKPLDKPIELPQGKGYTLQLTTIPEFLSISLFTFTSSDSSLASVDEQGRVVGAEGKRGKVTITVVSKENPAIKDKVDFLLID</sequence>
<feature type="chain" id="PRO_5007848484" description="BIG2 domain-containing protein" evidence="1">
    <location>
        <begin position="21"/>
        <end position="368"/>
    </location>
</feature>
<dbReference type="EMBL" id="LQNU01000042">
    <property type="protein sequence ID" value="KZE82837.1"/>
    <property type="molecule type" value="Genomic_DNA"/>
</dbReference>
<dbReference type="Gene3D" id="2.60.40.1080">
    <property type="match status" value="4"/>
</dbReference>
<dbReference type="InterPro" id="IPR008964">
    <property type="entry name" value="Invasin/intimin_cell_adhesion"/>
</dbReference>
<feature type="domain" description="BIG2" evidence="2">
    <location>
        <begin position="118"/>
        <end position="187"/>
    </location>
</feature>
<protein>
    <recommendedName>
        <fullName evidence="2">BIG2 domain-containing protein</fullName>
    </recommendedName>
</protein>
<dbReference type="Proteomes" id="UP000076630">
    <property type="component" value="Unassembled WGS sequence"/>
</dbReference>
<feature type="domain" description="BIG2" evidence="2">
    <location>
        <begin position="290"/>
        <end position="362"/>
    </location>
</feature>
<dbReference type="RefSeq" id="WP_038987628.1">
    <property type="nucleotide sequence ID" value="NZ_JWJO01000055.1"/>
</dbReference>
<feature type="domain" description="BIG2" evidence="2">
    <location>
        <begin position="198"/>
        <end position="273"/>
    </location>
</feature>
<dbReference type="OrthoDB" id="9804686at2"/>
<dbReference type="InterPro" id="IPR045197">
    <property type="entry name" value="NUP210-like"/>
</dbReference>
<accession>A0A164A1K5</accession>
<dbReference type="InterPro" id="IPR003343">
    <property type="entry name" value="Big_2"/>
</dbReference>
<feature type="signal peptide" evidence="1">
    <location>
        <begin position="1"/>
        <end position="20"/>
    </location>
</feature>
<dbReference type="PANTHER" id="PTHR23019">
    <property type="entry name" value="NUCLEAR PORE MEMBRANE GLYCOPROTEIN GP210-RELATED"/>
    <property type="match status" value="1"/>
</dbReference>
<evidence type="ECO:0000256" key="1">
    <source>
        <dbReference type="SAM" id="SignalP"/>
    </source>
</evidence>
<dbReference type="AlphaFoldDB" id="A0A164A1K5"/>
<name>A0A164A1K5_9FLAO</name>
<dbReference type="Pfam" id="PF02368">
    <property type="entry name" value="Big_2"/>
    <property type="match status" value="3"/>
</dbReference>
<organism evidence="3 4">
    <name type="scientific">Myroides marinus</name>
    <dbReference type="NCBI Taxonomy" id="703342"/>
    <lineage>
        <taxon>Bacteria</taxon>
        <taxon>Pseudomonadati</taxon>
        <taxon>Bacteroidota</taxon>
        <taxon>Flavobacteriia</taxon>
        <taxon>Flavobacteriales</taxon>
        <taxon>Flavobacteriaceae</taxon>
        <taxon>Myroides</taxon>
    </lineage>
</organism>
<proteinExistence type="predicted"/>
<feature type="domain" description="BIG2" evidence="2">
    <location>
        <begin position="29"/>
        <end position="105"/>
    </location>
</feature>
<gene>
    <name evidence="3" type="ORF">AV926_06265</name>
</gene>
<evidence type="ECO:0000259" key="2">
    <source>
        <dbReference type="SMART" id="SM00635"/>
    </source>
</evidence>
<evidence type="ECO:0000313" key="3">
    <source>
        <dbReference type="EMBL" id="KZE82837.1"/>
    </source>
</evidence>
<dbReference type="SUPFAM" id="SSF49373">
    <property type="entry name" value="Invasin/intimin cell-adhesion fragments"/>
    <property type="match status" value="4"/>
</dbReference>
<reference evidence="3 4" key="1">
    <citation type="submission" date="2016-01" db="EMBL/GenBank/DDBJ databases">
        <title>Whole genome sequencing of Myroides marinus L41.</title>
        <authorList>
            <person name="Hong K.W."/>
        </authorList>
    </citation>
    <scope>NUCLEOTIDE SEQUENCE [LARGE SCALE GENOMIC DNA]</scope>
    <source>
        <strain evidence="3 4">L41</strain>
    </source>
</reference>